<proteinExistence type="predicted"/>
<dbReference type="Proteomes" id="UP000807504">
    <property type="component" value="Unassembled WGS sequence"/>
</dbReference>
<name>A0A8T0EGQ3_ARGBR</name>
<dbReference type="EMBL" id="JABXBU010002228">
    <property type="protein sequence ID" value="KAF8771125.1"/>
    <property type="molecule type" value="Genomic_DNA"/>
</dbReference>
<accession>A0A8T0EGQ3</accession>
<evidence type="ECO:0000313" key="1">
    <source>
        <dbReference type="EMBL" id="KAF8771125.1"/>
    </source>
</evidence>
<sequence>MSDDIHNSLTNSASAAQISDNESLNVQLLSEIEERISPKTDHIPLLVEGKNVCFYCKVKKSSWCCKTCGKSLCVQKTGKTCFYEYHSLPKKAKRPSMKRIFQAYARKSH</sequence>
<gene>
    <name evidence="1" type="ORF">HNY73_018578</name>
</gene>
<protein>
    <submittedName>
        <fullName evidence="1">Uncharacterized protein</fullName>
    </submittedName>
</protein>
<evidence type="ECO:0000313" key="2">
    <source>
        <dbReference type="Proteomes" id="UP000807504"/>
    </source>
</evidence>
<dbReference type="AlphaFoldDB" id="A0A8T0EGQ3"/>
<comment type="caution">
    <text evidence="1">The sequence shown here is derived from an EMBL/GenBank/DDBJ whole genome shotgun (WGS) entry which is preliminary data.</text>
</comment>
<reference evidence="1" key="2">
    <citation type="submission" date="2020-06" db="EMBL/GenBank/DDBJ databases">
        <authorList>
            <person name="Sheffer M."/>
        </authorList>
    </citation>
    <scope>NUCLEOTIDE SEQUENCE</scope>
</reference>
<keyword evidence="2" id="KW-1185">Reference proteome</keyword>
<organism evidence="1 2">
    <name type="scientific">Argiope bruennichi</name>
    <name type="common">Wasp spider</name>
    <name type="synonym">Aranea bruennichi</name>
    <dbReference type="NCBI Taxonomy" id="94029"/>
    <lineage>
        <taxon>Eukaryota</taxon>
        <taxon>Metazoa</taxon>
        <taxon>Ecdysozoa</taxon>
        <taxon>Arthropoda</taxon>
        <taxon>Chelicerata</taxon>
        <taxon>Arachnida</taxon>
        <taxon>Araneae</taxon>
        <taxon>Araneomorphae</taxon>
        <taxon>Entelegynae</taxon>
        <taxon>Araneoidea</taxon>
        <taxon>Araneidae</taxon>
        <taxon>Argiope</taxon>
    </lineage>
</organism>
<reference evidence="1" key="1">
    <citation type="journal article" date="2020" name="bioRxiv">
        <title>Chromosome-level reference genome of the European wasp spider Argiope bruennichi: a resource for studies on range expansion and evolutionary adaptation.</title>
        <authorList>
            <person name="Sheffer M.M."/>
            <person name="Hoppe A."/>
            <person name="Krehenwinkel H."/>
            <person name="Uhl G."/>
            <person name="Kuss A.W."/>
            <person name="Jensen L."/>
            <person name="Jensen C."/>
            <person name="Gillespie R.G."/>
            <person name="Hoff K.J."/>
            <person name="Prost S."/>
        </authorList>
    </citation>
    <scope>NUCLEOTIDE SEQUENCE</scope>
</reference>